<dbReference type="PANTHER" id="PTHR14374">
    <property type="entry name" value="FOIE GRAS"/>
    <property type="match status" value="1"/>
</dbReference>
<dbReference type="PANTHER" id="PTHR14374:SF0">
    <property type="entry name" value="TRAFFICKING PROTEIN PARTICLE COMPLEX SUBUNIT 11"/>
    <property type="match status" value="1"/>
</dbReference>
<reference evidence="3 4" key="1">
    <citation type="submission" date="2024-04" db="EMBL/GenBank/DDBJ databases">
        <title>Tritrichomonas musculus Genome.</title>
        <authorList>
            <person name="Alves-Ferreira E."/>
            <person name="Grigg M."/>
            <person name="Lorenzi H."/>
            <person name="Galac M."/>
        </authorList>
    </citation>
    <scope>NUCLEOTIDE SEQUENCE [LARGE SCALE GENOMIC DNA]</scope>
    <source>
        <strain evidence="3 4">EAF2021</strain>
    </source>
</reference>
<protein>
    <recommendedName>
        <fullName evidence="2">Trafficking protein particle complex subunit 11 C-terminal domain-containing protein</fullName>
    </recommendedName>
</protein>
<proteinExistence type="predicted"/>
<accession>A0ABR2JUD5</accession>
<dbReference type="Proteomes" id="UP001470230">
    <property type="component" value="Unassembled WGS sequence"/>
</dbReference>
<sequence>MSKEKYKNTHFLRNINELFKQNRYQEIKEEFENNPPDFNSFYSLSARLKYIHSVVLRKITKSYQLWFQESSICFSPNYLPYVPDSYFDEWIETFYSVDKKDAVQWLPHDISLKCPNNENTFLKVNASFSKKIVFEGDPAEVKVSIISNLPKEIRDASIAVQYYSKTTNNSNFDDNDNYSLQNKPKMLMIAQHQAIVPNKRLFYRSSVCLSDQLNNNATNVVLTDVILIINSVKLIFSIELKGKGSEFSNRQQEIRIEPKDIGCSLIANYSQPGFVGVPVPIHLKFSTSDFAGYSIILSVTCDQKDTFVSRNYDMSGKMEDVTIDAEKPFKECNLTFYAFSPTPKEINLELKWHYQRDGKSGKDTRQDLPLEFQFPFILKAKVFNESSSCRTEVNVQKTPLLTESSYSILTEFMSNCPWPITIKSFEIVPEKENKEEEEEYIRKRLSNVDLDVSDIYENNIIDDPAISFQKPIINLPIVLEPNDCFSAFTKFSTGKKPIKSINLGTLLIRYFMHSTIYKGTHLYVFKVPSSENVIVNKKNQSVLNISTNTNAIPRKGSAHNTNSSSNTKKNSKLGLTGRGSKSNFSRSSCNTIIPLITDNTSGNKTVNVSNDQKLISIEKLKLHVEFDFPSRGSQFEMCELTIKMTNVSETPLEIVYDIKPTKDFLMAGTLSTQIGLFPYDPAELSLKFFPLAHGSLTFPEITIKSAQSWDYCYWSANPTIFISYPVAS</sequence>
<evidence type="ECO:0000313" key="3">
    <source>
        <dbReference type="EMBL" id="KAK8882415.1"/>
    </source>
</evidence>
<feature type="domain" description="Trafficking protein particle complex subunit 11 C-terminal" evidence="2">
    <location>
        <begin position="649"/>
        <end position="703"/>
    </location>
</feature>
<name>A0ABR2JUD5_9EUKA</name>
<evidence type="ECO:0000259" key="2">
    <source>
        <dbReference type="Pfam" id="PF12742"/>
    </source>
</evidence>
<gene>
    <name evidence="3" type="ORF">M9Y10_045057</name>
</gene>
<comment type="caution">
    <text evidence="3">The sequence shown here is derived from an EMBL/GenBank/DDBJ whole genome shotgun (WGS) entry which is preliminary data.</text>
</comment>
<dbReference type="Pfam" id="PF12742">
    <property type="entry name" value="Gryzun-like"/>
    <property type="match status" value="1"/>
</dbReference>
<feature type="region of interest" description="Disordered" evidence="1">
    <location>
        <begin position="548"/>
        <end position="583"/>
    </location>
</feature>
<organism evidence="3 4">
    <name type="scientific">Tritrichomonas musculus</name>
    <dbReference type="NCBI Taxonomy" id="1915356"/>
    <lineage>
        <taxon>Eukaryota</taxon>
        <taxon>Metamonada</taxon>
        <taxon>Parabasalia</taxon>
        <taxon>Tritrichomonadida</taxon>
        <taxon>Tritrichomonadidae</taxon>
        <taxon>Tritrichomonas</taxon>
    </lineage>
</organism>
<keyword evidence="4" id="KW-1185">Reference proteome</keyword>
<dbReference type="EMBL" id="JAPFFF010000009">
    <property type="protein sequence ID" value="KAK8882415.1"/>
    <property type="molecule type" value="Genomic_DNA"/>
</dbReference>
<dbReference type="InterPro" id="IPR025876">
    <property type="entry name" value="TRAPPC11_C"/>
</dbReference>
<evidence type="ECO:0000313" key="4">
    <source>
        <dbReference type="Proteomes" id="UP001470230"/>
    </source>
</evidence>
<evidence type="ECO:0000256" key="1">
    <source>
        <dbReference type="SAM" id="MobiDB-lite"/>
    </source>
</evidence>